<accession>C1LNQ5</accession>
<reference evidence="1" key="2">
    <citation type="submission" date="2009-03" db="EMBL/GenBank/DDBJ databases">
        <authorList>
            <person name="Gang L."/>
        </authorList>
    </citation>
    <scope>NUCLEOTIDE SEQUENCE</scope>
    <source>
        <strain evidence="1">Anhui</strain>
    </source>
</reference>
<protein>
    <submittedName>
        <fullName evidence="1">Hypotheticial protein</fullName>
    </submittedName>
</protein>
<reference evidence="1" key="1">
    <citation type="journal article" date="2009" name="Nature">
        <title>The Schistosoma japonicum genome reveals features of host-parasite interplay.</title>
        <authorList>
            <person name="Liu F."/>
            <person name="Zhou Y."/>
            <person name="Wang Z.Q."/>
            <person name="Lu G."/>
            <person name="Zheng H."/>
            <person name="Brindley P.J."/>
            <person name="McManus D.P."/>
            <person name="Blair D."/>
            <person name="Zhang Q.H."/>
            <person name="Zhong Y."/>
            <person name="Wang S."/>
            <person name="Han Z.G."/>
            <person name="Chen Z."/>
        </authorList>
    </citation>
    <scope>NUCLEOTIDE SEQUENCE</scope>
    <source>
        <strain evidence="1">Anhui</strain>
    </source>
</reference>
<name>C1LNQ5_SCHJA</name>
<sequence>MARRPGYNRFGLTFLDVNYDILGMIMVNEPHHD</sequence>
<dbReference type="EMBL" id="FN320607">
    <property type="protein sequence ID" value="CAX76333.1"/>
    <property type="molecule type" value="mRNA"/>
</dbReference>
<evidence type="ECO:0000313" key="1">
    <source>
        <dbReference type="EMBL" id="CAX76333.1"/>
    </source>
</evidence>
<dbReference type="AlphaFoldDB" id="C1LNQ5"/>
<organism evidence="1">
    <name type="scientific">Schistosoma japonicum</name>
    <name type="common">Blood fluke</name>
    <dbReference type="NCBI Taxonomy" id="6182"/>
    <lineage>
        <taxon>Eukaryota</taxon>
        <taxon>Metazoa</taxon>
        <taxon>Spiralia</taxon>
        <taxon>Lophotrochozoa</taxon>
        <taxon>Platyhelminthes</taxon>
        <taxon>Trematoda</taxon>
        <taxon>Digenea</taxon>
        <taxon>Strigeidida</taxon>
        <taxon>Schistosomatoidea</taxon>
        <taxon>Schistosomatidae</taxon>
        <taxon>Schistosoma</taxon>
    </lineage>
</organism>
<proteinExistence type="evidence at transcript level"/>